<evidence type="ECO:0000313" key="8">
    <source>
        <dbReference type="EMBL" id="CAH1264924.1"/>
    </source>
</evidence>
<feature type="region of interest" description="Disordered" evidence="5">
    <location>
        <begin position="739"/>
        <end position="868"/>
    </location>
</feature>
<feature type="compositionally biased region" description="Polar residues" evidence="5">
    <location>
        <begin position="1347"/>
        <end position="1357"/>
    </location>
</feature>
<dbReference type="EMBL" id="OV696690">
    <property type="protein sequence ID" value="CAH1264924.1"/>
    <property type="molecule type" value="Genomic_DNA"/>
</dbReference>
<feature type="region of interest" description="Disordered" evidence="5">
    <location>
        <begin position="1574"/>
        <end position="1623"/>
    </location>
</feature>
<dbReference type="SUPFAM" id="SSF48726">
    <property type="entry name" value="Immunoglobulin"/>
    <property type="match status" value="1"/>
</dbReference>
<feature type="domain" description="Ig-like" evidence="7">
    <location>
        <begin position="460"/>
        <end position="597"/>
    </location>
</feature>
<dbReference type="Proteomes" id="UP000838412">
    <property type="component" value="Chromosome 5"/>
</dbReference>
<protein>
    <submittedName>
        <fullName evidence="8">LRIG3 protein</fullName>
    </submittedName>
</protein>
<dbReference type="SMART" id="SM00369">
    <property type="entry name" value="LRR_TYP"/>
    <property type="match status" value="8"/>
</dbReference>
<dbReference type="InterPro" id="IPR007110">
    <property type="entry name" value="Ig-like_dom"/>
</dbReference>
<evidence type="ECO:0000256" key="6">
    <source>
        <dbReference type="SAM" id="SignalP"/>
    </source>
</evidence>
<feature type="compositionally biased region" description="Basic and acidic residues" evidence="5">
    <location>
        <begin position="1307"/>
        <end position="1318"/>
    </location>
</feature>
<dbReference type="PANTHER" id="PTHR24366:SF161">
    <property type="entry name" value="TIR DOMAIN-CONTAINING PROTEIN"/>
    <property type="match status" value="1"/>
</dbReference>
<feature type="compositionally biased region" description="Polar residues" evidence="5">
    <location>
        <begin position="934"/>
        <end position="957"/>
    </location>
</feature>
<feature type="compositionally biased region" description="Basic and acidic residues" evidence="5">
    <location>
        <begin position="1022"/>
        <end position="1045"/>
    </location>
</feature>
<feature type="compositionally biased region" description="Basic and acidic residues" evidence="5">
    <location>
        <begin position="1199"/>
        <end position="1210"/>
    </location>
</feature>
<reference evidence="8" key="1">
    <citation type="submission" date="2022-01" db="EMBL/GenBank/DDBJ databases">
        <authorList>
            <person name="Braso-Vives M."/>
        </authorList>
    </citation>
    <scope>NUCLEOTIDE SEQUENCE</scope>
</reference>
<dbReference type="SMART" id="SM00409">
    <property type="entry name" value="IG"/>
    <property type="match status" value="1"/>
</dbReference>
<feature type="compositionally biased region" description="Basic and acidic residues" evidence="5">
    <location>
        <begin position="1487"/>
        <end position="1504"/>
    </location>
</feature>
<evidence type="ECO:0000259" key="7">
    <source>
        <dbReference type="PROSITE" id="PS50835"/>
    </source>
</evidence>
<evidence type="ECO:0000256" key="5">
    <source>
        <dbReference type="SAM" id="MobiDB-lite"/>
    </source>
</evidence>
<dbReference type="InterPro" id="IPR003599">
    <property type="entry name" value="Ig_sub"/>
</dbReference>
<evidence type="ECO:0000256" key="1">
    <source>
        <dbReference type="ARBA" id="ARBA00022614"/>
    </source>
</evidence>
<dbReference type="InterPro" id="IPR000483">
    <property type="entry name" value="Cys-rich_flank_reg_C"/>
</dbReference>
<dbReference type="InterPro" id="IPR036179">
    <property type="entry name" value="Ig-like_dom_sf"/>
</dbReference>
<dbReference type="Gene3D" id="3.80.10.10">
    <property type="entry name" value="Ribonuclease Inhibitor"/>
    <property type="match status" value="2"/>
</dbReference>
<feature type="compositionally biased region" description="Polar residues" evidence="5">
    <location>
        <begin position="1183"/>
        <end position="1194"/>
    </location>
</feature>
<organism evidence="8 9">
    <name type="scientific">Branchiostoma lanceolatum</name>
    <name type="common">Common lancelet</name>
    <name type="synonym">Amphioxus lanceolatum</name>
    <dbReference type="NCBI Taxonomy" id="7740"/>
    <lineage>
        <taxon>Eukaryota</taxon>
        <taxon>Metazoa</taxon>
        <taxon>Chordata</taxon>
        <taxon>Cephalochordata</taxon>
        <taxon>Leptocardii</taxon>
        <taxon>Amphioxiformes</taxon>
        <taxon>Branchiostomatidae</taxon>
        <taxon>Branchiostoma</taxon>
    </lineage>
</organism>
<accession>A0A8J9ZZ50</accession>
<keyword evidence="2 6" id="KW-0732">Signal</keyword>
<dbReference type="InterPro" id="IPR032675">
    <property type="entry name" value="LRR_dom_sf"/>
</dbReference>
<name>A0A8J9ZZ50_BRALA</name>
<dbReference type="PROSITE" id="PS50835">
    <property type="entry name" value="IG_LIKE"/>
    <property type="match status" value="1"/>
</dbReference>
<dbReference type="InterPro" id="IPR013783">
    <property type="entry name" value="Ig-like_fold"/>
</dbReference>
<feature type="chain" id="PRO_5035453198" evidence="6">
    <location>
        <begin position="20"/>
        <end position="1623"/>
    </location>
</feature>
<evidence type="ECO:0000313" key="9">
    <source>
        <dbReference type="Proteomes" id="UP000838412"/>
    </source>
</evidence>
<sequence>MRVLAYLIFLILACPDAAGVPRCNNGLAVCPNPVFDITLRVSKYGVVRVRVRCPRPRETPARATPSPHRDSQGLRRKAYNYLRCQSEHERVTLSASLLDKILSEPPTKTQLLELTIEVGSVAEISEGLFNRTPNLCRLTIRENCLPCVKKIWFADLPNLQHLNLVHNGISQIMDGAFELLPKLLQLTLALNKIQRVQASWFRGLTSLKGLDLDKNPLVNVSDTDATGPPFINVPQLGVLHLGYSRLSVLYPDRFMNMTSLRELWLIESGISDIHEGAFVGLVKLRTVVLSSNNITTIRKGYFFGLSSAHSVDLCSNAIAHIEKDGFLGLRNVYFIVLSNNKLTFIRGEWFRTLEKLRTLFLNGNNIYALEAPKWSVDLDNNPLRCSCAFVLFRKRNIRDKFLEYDKLTCMYPAHLQHRRVSNVTMDTVSCPRPAVVFDVEADGNQQNSQNDSRRTFLVEPLMARPTKGYRNKTQGLASRLFQEGHDVSLECRVFWEVAPRVTVTLPGGAVFSRLFKLGDERKLLTATRPVEITISFTHFMKPEGFRDPFARRTREHRVSYLGRTDVALTLHNFTSESAGMYTCTASSVGKKRSAKLSVSLFNQTGYSLDRADWEPTEAPRVSRQQLNNSNGSTGLAIEKDTLSNATQYNTEKTITEKSQPGRNGNQQLYFIAIGSFCTVVLGATGVFVCVVKKKKKAIRDSKINETNGSSNQLSTGTAQNDRTSMIVPYIVHYFLGTPAQSGRNDTTEEPFYGMTGDEATRNNGEPSPRRSRMNMSHEAGNSQPEDSITGEPFYEMTEDRGARNKGEPVASRSKVSRLSSIREEAMSDEARSSQKGDSGKGEPFYEMHEPSTSNQEGTPTPVSHLVDDEKVGQATASSTQWVTGDSDGDDDLIYAFIDDDFVKDATTAKDAGTSGYPATSETEDLQENDEAVHSSKNINSDHCISDNDFNLTQTAIYETNRVDSRETSPKSLRARGSDSDEDVDNLTYAAIDDDFESCTSTEPGGGSSGDGTSQSPNLTDTDGAKAKDPDTVHTEHLYENRDEATNHSASVPQPDKDQTAGEDDVNMIRTKTDDSNGCHGEKDSGGDNHDLTHTAINEDSESGEVPGRSYTCTNPDGWNTGTGAPPDENVAVDSQTDDDPPICNMLRPYRNEPIAHSTHLSAQDTKEEVINIIRKRRDKNDGIDSQESPPTTTGEGDGIADKDKDEEPALKDTWTNPDNCNIGDQQPSNQTVTTEDAATKGDTCDAERTYENEHEAKEHLQSSTQSVQDKNEGDINIVRKKIDTNERIDTLLDEDIGGQDASGLKDTGSKVDGVKTEDGADQDQATTNSPDTFDDEHPYENDKELQGHQTSTSQSDQNMEEDEIKKETGGSQETLPANPRDSLSDYVTHAVRGDDSEGDEAQDRRYTWTKPDGWYTLGGKNPDKTSEDDKPDSDSVFEAENIYENENEVRGHLAGVIQSDQGTKEDKITRKKINKIDPKKGFLKRHKDCEGDKELKSEQAEGRRYTWTPPDGWNFGAETHQTQKPDQGIKEEKITRKKMNKINKIEHKKRFLKSHKDCEDDKLASAVKDDLDTEGRRYTWTPPDGWNFGAETHQTQQMTPVKPNDDQDTYDAEHLYENENEIR</sequence>
<keyword evidence="9" id="KW-1185">Reference proteome</keyword>
<dbReference type="Gene3D" id="2.60.40.10">
    <property type="entry name" value="Immunoglobulins"/>
    <property type="match status" value="1"/>
</dbReference>
<evidence type="ECO:0000256" key="4">
    <source>
        <dbReference type="ARBA" id="ARBA00023157"/>
    </source>
</evidence>
<feature type="compositionally biased region" description="Polar residues" evidence="5">
    <location>
        <begin position="1110"/>
        <end position="1122"/>
    </location>
</feature>
<feature type="compositionally biased region" description="Basic and acidic residues" evidence="5">
    <location>
        <begin position="1611"/>
        <end position="1623"/>
    </location>
</feature>
<dbReference type="InterPro" id="IPR003591">
    <property type="entry name" value="Leu-rich_rpt_typical-subtyp"/>
</dbReference>
<feature type="compositionally biased region" description="Basic and acidic residues" evidence="5">
    <location>
        <begin position="1237"/>
        <end position="1260"/>
    </location>
</feature>
<keyword evidence="3" id="KW-0677">Repeat</keyword>
<feature type="signal peptide" evidence="6">
    <location>
        <begin position="1"/>
        <end position="19"/>
    </location>
</feature>
<dbReference type="InterPro" id="IPR001611">
    <property type="entry name" value="Leu-rich_rpt"/>
</dbReference>
<feature type="compositionally biased region" description="Basic and acidic residues" evidence="5">
    <location>
        <begin position="1070"/>
        <end position="1092"/>
    </location>
</feature>
<feature type="compositionally biased region" description="Basic and acidic residues" evidence="5">
    <location>
        <begin position="1335"/>
        <end position="1346"/>
    </location>
</feature>
<feature type="region of interest" description="Disordered" evidence="5">
    <location>
        <begin position="908"/>
        <end position="1435"/>
    </location>
</feature>
<dbReference type="PROSITE" id="PS51450">
    <property type="entry name" value="LRR"/>
    <property type="match status" value="1"/>
</dbReference>
<dbReference type="OrthoDB" id="676979at2759"/>
<dbReference type="SUPFAM" id="SSF52058">
    <property type="entry name" value="L domain-like"/>
    <property type="match status" value="1"/>
</dbReference>
<feature type="compositionally biased region" description="Basic and acidic residues" evidence="5">
    <location>
        <begin position="1280"/>
        <end position="1290"/>
    </location>
</feature>
<evidence type="ECO:0000256" key="3">
    <source>
        <dbReference type="ARBA" id="ARBA00022737"/>
    </source>
</evidence>
<feature type="compositionally biased region" description="Basic and acidic residues" evidence="5">
    <location>
        <begin position="820"/>
        <end position="849"/>
    </location>
</feature>
<feature type="compositionally biased region" description="Polar residues" evidence="5">
    <location>
        <begin position="850"/>
        <end position="861"/>
    </location>
</feature>
<evidence type="ECO:0000256" key="2">
    <source>
        <dbReference type="ARBA" id="ARBA00022729"/>
    </source>
</evidence>
<dbReference type="SMART" id="SM00082">
    <property type="entry name" value="LRRCT"/>
    <property type="match status" value="1"/>
</dbReference>
<dbReference type="Pfam" id="PF13855">
    <property type="entry name" value="LRR_8"/>
    <property type="match status" value="2"/>
</dbReference>
<keyword evidence="4" id="KW-1015">Disulfide bond</keyword>
<proteinExistence type="predicted"/>
<gene>
    <name evidence="8" type="primary">LRIG3</name>
    <name evidence="8" type="ORF">BLAG_LOCUS19098</name>
</gene>
<feature type="compositionally biased region" description="Basic and acidic residues" evidence="5">
    <location>
        <begin position="797"/>
        <end position="806"/>
    </location>
</feature>
<feature type="compositionally biased region" description="Basic and acidic residues" evidence="5">
    <location>
        <begin position="1391"/>
        <end position="1406"/>
    </location>
</feature>
<dbReference type="PANTHER" id="PTHR24366">
    <property type="entry name" value="IG(IMMUNOGLOBULIN) AND LRR(LEUCINE RICH REPEAT) DOMAINS"/>
    <property type="match status" value="1"/>
</dbReference>
<feature type="region of interest" description="Disordered" evidence="5">
    <location>
        <begin position="1487"/>
        <end position="1528"/>
    </location>
</feature>
<keyword evidence="1" id="KW-0433">Leucine-rich repeat</keyword>
<feature type="compositionally biased region" description="Polar residues" evidence="5">
    <location>
        <begin position="1213"/>
        <end position="1236"/>
    </location>
</feature>